<feature type="compositionally biased region" description="Basic and acidic residues" evidence="1">
    <location>
        <begin position="23"/>
        <end position="33"/>
    </location>
</feature>
<evidence type="ECO:0000313" key="3">
    <source>
        <dbReference type="Proteomes" id="UP000002035"/>
    </source>
</evidence>
<reference evidence="3" key="1">
    <citation type="journal article" date="2012" name="MBio">
        <title>Comparative genome analysis of Trichophyton rubrum and related dermatophytes reveals candidate genes involved in infection.</title>
        <authorList>
            <person name="Martinez D.A."/>
            <person name="Oliver B.G."/>
            <person name="Graeser Y."/>
            <person name="Goldberg J.M."/>
            <person name="Li W."/>
            <person name="Martinez-Rossi N.M."/>
            <person name="Monod M."/>
            <person name="Shelest E."/>
            <person name="Barton R.C."/>
            <person name="Birch E."/>
            <person name="Brakhage A.A."/>
            <person name="Chen Z."/>
            <person name="Gurr S.J."/>
            <person name="Heiman D."/>
            <person name="Heitman J."/>
            <person name="Kosti I."/>
            <person name="Rossi A."/>
            <person name="Saif S."/>
            <person name="Samalova M."/>
            <person name="Saunders C.W."/>
            <person name="Shea T."/>
            <person name="Summerbell R.C."/>
            <person name="Xu J."/>
            <person name="Young S."/>
            <person name="Zeng Q."/>
            <person name="Birren B.W."/>
            <person name="Cuomo C.A."/>
            <person name="White T.C."/>
        </authorList>
    </citation>
    <scope>NUCLEOTIDE SEQUENCE [LARGE SCALE GENOMIC DNA]</scope>
    <source>
        <strain evidence="3">ATCC MYA-4605 / CBS 113480</strain>
    </source>
</reference>
<organism evidence="2 3">
    <name type="scientific">Arthroderma otae (strain ATCC MYA-4605 / CBS 113480)</name>
    <name type="common">Microsporum canis</name>
    <dbReference type="NCBI Taxonomy" id="554155"/>
    <lineage>
        <taxon>Eukaryota</taxon>
        <taxon>Fungi</taxon>
        <taxon>Dikarya</taxon>
        <taxon>Ascomycota</taxon>
        <taxon>Pezizomycotina</taxon>
        <taxon>Eurotiomycetes</taxon>
        <taxon>Eurotiomycetidae</taxon>
        <taxon>Onygenales</taxon>
        <taxon>Arthrodermataceae</taxon>
        <taxon>Microsporum</taxon>
    </lineage>
</organism>
<proteinExistence type="predicted"/>
<dbReference type="Proteomes" id="UP000002035">
    <property type="component" value="Unassembled WGS sequence"/>
</dbReference>
<sequence>MGLWQVEQRVSGGRMTQKATGQTRRDTGGHDGSDGTGKGGWGMQTGVLKETRNHNALRDKQLVVNIYQRCRLVPARWIMDHAWWIYVRALVLVCIKKIYKTNRHIVIHPQPHHVDPLLIYKLSTTQRQTNPQSNSNSFAIHPFQADSFGRRVRRSQEINPATSSLYHNSTPFSLLLFSACSSTSMANGVIRCAKSALNSAGMAIA</sequence>
<dbReference type="RefSeq" id="XP_002845764.1">
    <property type="nucleotide sequence ID" value="XM_002845718.1"/>
</dbReference>
<gene>
    <name evidence="2" type="ORF">MCYG_05633</name>
</gene>
<keyword evidence="3" id="KW-1185">Reference proteome</keyword>
<name>C5FSG1_ARTOC</name>
<dbReference type="EMBL" id="DS995705">
    <property type="protein sequence ID" value="EEQ32814.1"/>
    <property type="molecule type" value="Genomic_DNA"/>
</dbReference>
<feature type="region of interest" description="Disordered" evidence="1">
    <location>
        <begin position="1"/>
        <end position="45"/>
    </location>
</feature>
<dbReference type="GeneID" id="9227175"/>
<protein>
    <submittedName>
        <fullName evidence="2">Uncharacterized protein</fullName>
    </submittedName>
</protein>
<evidence type="ECO:0000256" key="1">
    <source>
        <dbReference type="SAM" id="MobiDB-lite"/>
    </source>
</evidence>
<evidence type="ECO:0000313" key="2">
    <source>
        <dbReference type="EMBL" id="EEQ32814.1"/>
    </source>
</evidence>
<dbReference type="VEuPathDB" id="FungiDB:MCYG_05633"/>
<feature type="compositionally biased region" description="Gly residues" evidence="1">
    <location>
        <begin position="34"/>
        <end position="43"/>
    </location>
</feature>
<accession>C5FSG1</accession>
<dbReference type="AlphaFoldDB" id="C5FSG1"/>
<dbReference type="HOGENOM" id="CLU_1337228_0_0_1"/>